<dbReference type="InterPro" id="IPR003848">
    <property type="entry name" value="DUF218"/>
</dbReference>
<proteinExistence type="predicted"/>
<dbReference type="EMBL" id="JACRSN010000008">
    <property type="protein sequence ID" value="MBC8533656.1"/>
    <property type="molecule type" value="Genomic_DNA"/>
</dbReference>
<comment type="caution">
    <text evidence="3">The sequence shown here is derived from an EMBL/GenBank/DDBJ whole genome shotgun (WGS) entry which is preliminary data.</text>
</comment>
<gene>
    <name evidence="3" type="ORF">IAG03_06485</name>
</gene>
<organism evidence="3 4">
    <name type="scientific">Yeguia hominis</name>
    <dbReference type="NCBI Taxonomy" id="2763662"/>
    <lineage>
        <taxon>Bacteria</taxon>
        <taxon>Bacillati</taxon>
        <taxon>Bacillota</taxon>
        <taxon>Clostridia</taxon>
        <taxon>Eubacteriales</taxon>
        <taxon>Yeguiaceae</taxon>
        <taxon>Yeguia</taxon>
    </lineage>
</organism>
<dbReference type="PANTHER" id="PTHR30336:SF6">
    <property type="entry name" value="INTEGRAL MEMBRANE PROTEIN"/>
    <property type="match status" value="1"/>
</dbReference>
<evidence type="ECO:0000259" key="2">
    <source>
        <dbReference type="Pfam" id="PF02698"/>
    </source>
</evidence>
<dbReference type="AlphaFoldDB" id="A0A926D8H7"/>
<dbReference type="InterPro" id="IPR051599">
    <property type="entry name" value="Cell_Envelope_Assoc"/>
</dbReference>
<dbReference type="PANTHER" id="PTHR30336">
    <property type="entry name" value="INNER MEMBRANE PROTEIN, PROBABLE PERMEASE"/>
    <property type="match status" value="1"/>
</dbReference>
<accession>A0A926D8H7</accession>
<keyword evidence="4" id="KW-1185">Reference proteome</keyword>
<reference evidence="3" key="1">
    <citation type="submission" date="2020-08" db="EMBL/GenBank/DDBJ databases">
        <title>Genome public.</title>
        <authorList>
            <person name="Liu C."/>
            <person name="Sun Q."/>
        </authorList>
    </citation>
    <scope>NUCLEOTIDE SEQUENCE</scope>
    <source>
        <strain evidence="3">NSJ-40</strain>
    </source>
</reference>
<dbReference type="InterPro" id="IPR014729">
    <property type="entry name" value="Rossmann-like_a/b/a_fold"/>
</dbReference>
<dbReference type="Proteomes" id="UP000651482">
    <property type="component" value="Unassembled WGS sequence"/>
</dbReference>
<dbReference type="GO" id="GO:0005886">
    <property type="term" value="C:plasma membrane"/>
    <property type="evidence" value="ECO:0007669"/>
    <property type="project" value="TreeGrafter"/>
</dbReference>
<evidence type="ECO:0000256" key="1">
    <source>
        <dbReference type="SAM" id="SignalP"/>
    </source>
</evidence>
<feature type="chain" id="PRO_5038035204" evidence="1">
    <location>
        <begin position="33"/>
        <end position="233"/>
    </location>
</feature>
<dbReference type="Gene3D" id="3.40.50.620">
    <property type="entry name" value="HUPs"/>
    <property type="match status" value="1"/>
</dbReference>
<feature type="domain" description="DUF218" evidence="2">
    <location>
        <begin position="57"/>
        <end position="188"/>
    </location>
</feature>
<feature type="signal peptide" evidence="1">
    <location>
        <begin position="1"/>
        <end position="32"/>
    </location>
</feature>
<dbReference type="CDD" id="cd06259">
    <property type="entry name" value="YdcF-like"/>
    <property type="match status" value="1"/>
</dbReference>
<dbReference type="Pfam" id="PF02698">
    <property type="entry name" value="DUF218"/>
    <property type="match status" value="1"/>
</dbReference>
<evidence type="ECO:0000313" key="3">
    <source>
        <dbReference type="EMBL" id="MBC8533656.1"/>
    </source>
</evidence>
<protein>
    <submittedName>
        <fullName evidence="3">YdcF family protein</fullName>
    </submittedName>
</protein>
<evidence type="ECO:0000313" key="4">
    <source>
        <dbReference type="Proteomes" id="UP000651482"/>
    </source>
</evidence>
<sequence length="233" mass="25898">MQEKSSNRRCRRKKRWLAVCCVLLFSAGIPFAVSGFMHAVESGRIRSAEEAAGLDADCILVLGAGVYADGSLSPMLKDRLSRGVELYQNGAAPKLLMSGDHGTAEYDEVNAMKQFALDHGVRSEDVFMDHAGFSTYESIYRAQAIFGAKRVVIVTQRYHLYRALYLARRMGLEAYGVASDLRAYSGQPYYSAREILAQSKDFLKALFRPKPTYLGETIPISGNGDLTNDREFL</sequence>
<name>A0A926D8H7_9FIRM</name>
<keyword evidence="1" id="KW-0732">Signal</keyword>